<organism evidence="2 3">
    <name type="scientific">Litchfieldella rifensis</name>
    <dbReference type="NCBI Taxonomy" id="762643"/>
    <lineage>
        <taxon>Bacteria</taxon>
        <taxon>Pseudomonadati</taxon>
        <taxon>Pseudomonadota</taxon>
        <taxon>Gammaproteobacteria</taxon>
        <taxon>Oceanospirillales</taxon>
        <taxon>Halomonadaceae</taxon>
        <taxon>Litchfieldella</taxon>
    </lineage>
</organism>
<dbReference type="EMBL" id="JBHRUG010000009">
    <property type="protein sequence ID" value="MFC3282739.1"/>
    <property type="molecule type" value="Genomic_DNA"/>
</dbReference>
<keyword evidence="1" id="KW-0472">Membrane</keyword>
<evidence type="ECO:0000313" key="2">
    <source>
        <dbReference type="EMBL" id="MFC3282739.1"/>
    </source>
</evidence>
<evidence type="ECO:0000313" key="3">
    <source>
        <dbReference type="Proteomes" id="UP001595579"/>
    </source>
</evidence>
<dbReference type="Proteomes" id="UP001595579">
    <property type="component" value="Unassembled WGS sequence"/>
</dbReference>
<protein>
    <submittedName>
        <fullName evidence="2">Uncharacterized protein</fullName>
    </submittedName>
</protein>
<evidence type="ECO:0000256" key="1">
    <source>
        <dbReference type="SAM" id="Phobius"/>
    </source>
</evidence>
<keyword evidence="1" id="KW-0812">Transmembrane</keyword>
<keyword evidence="3" id="KW-1185">Reference proteome</keyword>
<keyword evidence="1" id="KW-1133">Transmembrane helix</keyword>
<gene>
    <name evidence="2" type="ORF">ACFOEV_03855</name>
</gene>
<sequence length="195" mass="21390">MDPVILRAVERILVVLFAGMAIYLGYRLFLAVPTQQDADGKVVLPGGTEVVLSRVGPGAFFALFGTIALGMSLFYRVEVTPLTMSSQELTVERGYVGLTPTRVEVDPAGEQTRLRALFFTLNELADTSVAEDSAAARQGRDLRQTKVRLLQTVWDEGWGDFRGFAAWANGQDARGEPPDSRYTEPAALFHQGRLP</sequence>
<feature type="transmembrane region" description="Helical" evidence="1">
    <location>
        <begin position="52"/>
        <end position="75"/>
    </location>
</feature>
<proteinExistence type="predicted"/>
<reference evidence="3" key="1">
    <citation type="journal article" date="2019" name="Int. J. Syst. Evol. Microbiol.">
        <title>The Global Catalogue of Microorganisms (GCM) 10K type strain sequencing project: providing services to taxonomists for standard genome sequencing and annotation.</title>
        <authorList>
            <consortium name="The Broad Institute Genomics Platform"/>
            <consortium name="The Broad Institute Genome Sequencing Center for Infectious Disease"/>
            <person name="Wu L."/>
            <person name="Ma J."/>
        </authorList>
    </citation>
    <scope>NUCLEOTIDE SEQUENCE [LARGE SCALE GENOMIC DNA]</scope>
    <source>
        <strain evidence="3">CECT 7698</strain>
    </source>
</reference>
<comment type="caution">
    <text evidence="2">The sequence shown here is derived from an EMBL/GenBank/DDBJ whole genome shotgun (WGS) entry which is preliminary data.</text>
</comment>
<feature type="transmembrane region" description="Helical" evidence="1">
    <location>
        <begin position="12"/>
        <end position="32"/>
    </location>
</feature>
<name>A0ABV7LKT5_9GAMM</name>
<dbReference type="RefSeq" id="WP_386771787.1">
    <property type="nucleotide sequence ID" value="NZ_JBHRUG010000009.1"/>
</dbReference>
<accession>A0ABV7LKT5</accession>